<feature type="compositionally biased region" description="Pro residues" evidence="1">
    <location>
        <begin position="214"/>
        <end position="224"/>
    </location>
</feature>
<feature type="compositionally biased region" description="Polar residues" evidence="1">
    <location>
        <begin position="275"/>
        <end position="284"/>
    </location>
</feature>
<dbReference type="AlphaFoldDB" id="A0AAV5GJE3"/>
<evidence type="ECO:0000313" key="3">
    <source>
        <dbReference type="EMBL" id="GJN89621.1"/>
    </source>
</evidence>
<feature type="domain" description="BZIP" evidence="2">
    <location>
        <begin position="340"/>
        <end position="355"/>
    </location>
</feature>
<name>A0AAV5GJE3_9BASI</name>
<dbReference type="EMBL" id="BQKY01000005">
    <property type="protein sequence ID" value="GJN89621.1"/>
    <property type="molecule type" value="Genomic_DNA"/>
</dbReference>
<feature type="region of interest" description="Disordered" evidence="1">
    <location>
        <begin position="345"/>
        <end position="368"/>
    </location>
</feature>
<evidence type="ECO:0000256" key="1">
    <source>
        <dbReference type="SAM" id="MobiDB-lite"/>
    </source>
</evidence>
<accession>A0AAV5GJE3</accession>
<dbReference type="CDD" id="cd12193">
    <property type="entry name" value="bZIP_GCN4"/>
    <property type="match status" value="1"/>
</dbReference>
<feature type="region of interest" description="Disordered" evidence="1">
    <location>
        <begin position="1"/>
        <end position="21"/>
    </location>
</feature>
<protein>
    <recommendedName>
        <fullName evidence="2">BZIP domain-containing protein</fullName>
    </recommendedName>
</protein>
<dbReference type="PROSITE" id="PS00036">
    <property type="entry name" value="BZIP_BASIC"/>
    <property type="match status" value="1"/>
</dbReference>
<dbReference type="Proteomes" id="UP001342314">
    <property type="component" value="Unassembled WGS sequence"/>
</dbReference>
<feature type="compositionally biased region" description="Low complexity" evidence="1">
    <location>
        <begin position="1"/>
        <end position="14"/>
    </location>
</feature>
<dbReference type="InterPro" id="IPR004827">
    <property type="entry name" value="bZIP"/>
</dbReference>
<gene>
    <name evidence="3" type="ORF">Rhopal_002608-T1</name>
</gene>
<sequence length="393" mass="39861">MSTSFPVSVPTAPTSAPPPVGLDAPAFSALLSLSKEQAEPQPSMTTKSFDAGDILLPFDLEPASVGGGLDVLAYPVFSSEFGASSSSAAAPQVNAPGTVGLDPLVLDGTLESPLGLGSTSTSPLSEFLASPMFGMASESTVPSATMSELPLPSPYEAAMPAPSSAVATEFTGLPWFPPLPSGSESVLFGSPLVGAGTQPAVAVPTSSTTFLRPNPVPSIPPPHALTPVTSALPSFAPPPPTPALSSTSSSSKRPKPTGFRAGSTPLLALDAPIQPRNSVLPSATSRKRKTSAAEKALAKRAKTSPPLDALDEAAVVGAPAATGGDDGDELPEDIKAAVERKRLQNTLSARKSRARKQARLQELEGENDALKQRVAELEALLGLAATHAPSASA</sequence>
<dbReference type="Gene3D" id="3.30.160.60">
    <property type="entry name" value="Classic Zinc Finger"/>
    <property type="match status" value="1"/>
</dbReference>
<dbReference type="InterPro" id="IPR046347">
    <property type="entry name" value="bZIP_sf"/>
</dbReference>
<evidence type="ECO:0000259" key="2">
    <source>
        <dbReference type="PROSITE" id="PS00036"/>
    </source>
</evidence>
<dbReference type="SUPFAM" id="SSF57959">
    <property type="entry name" value="Leucine zipper domain"/>
    <property type="match status" value="1"/>
</dbReference>
<feature type="region of interest" description="Disordered" evidence="1">
    <location>
        <begin position="213"/>
        <end position="310"/>
    </location>
</feature>
<evidence type="ECO:0000313" key="4">
    <source>
        <dbReference type="Proteomes" id="UP001342314"/>
    </source>
</evidence>
<organism evidence="3 4">
    <name type="scientific">Rhodotorula paludigena</name>
    <dbReference type="NCBI Taxonomy" id="86838"/>
    <lineage>
        <taxon>Eukaryota</taxon>
        <taxon>Fungi</taxon>
        <taxon>Dikarya</taxon>
        <taxon>Basidiomycota</taxon>
        <taxon>Pucciniomycotina</taxon>
        <taxon>Microbotryomycetes</taxon>
        <taxon>Sporidiobolales</taxon>
        <taxon>Sporidiobolaceae</taxon>
        <taxon>Rhodotorula</taxon>
    </lineage>
</organism>
<dbReference type="GO" id="GO:0003700">
    <property type="term" value="F:DNA-binding transcription factor activity"/>
    <property type="evidence" value="ECO:0007669"/>
    <property type="project" value="InterPro"/>
</dbReference>
<comment type="caution">
    <text evidence="3">The sequence shown here is derived from an EMBL/GenBank/DDBJ whole genome shotgun (WGS) entry which is preliminary data.</text>
</comment>
<proteinExistence type="predicted"/>
<dbReference type="Pfam" id="PF07716">
    <property type="entry name" value="bZIP_2"/>
    <property type="match status" value="1"/>
</dbReference>
<reference evidence="3 4" key="1">
    <citation type="submission" date="2021-12" db="EMBL/GenBank/DDBJ databases">
        <title>High titer production of polyol ester of fatty acids by Rhodotorula paludigena BS15 towards product separation-free biomass refinery.</title>
        <authorList>
            <person name="Mano J."/>
            <person name="Ono H."/>
            <person name="Tanaka T."/>
            <person name="Naito K."/>
            <person name="Sushida H."/>
            <person name="Ike M."/>
            <person name="Tokuyasu K."/>
            <person name="Kitaoka M."/>
        </authorList>
    </citation>
    <scope>NUCLEOTIDE SEQUENCE [LARGE SCALE GENOMIC DNA]</scope>
    <source>
        <strain evidence="3 4">BS15</strain>
    </source>
</reference>
<keyword evidence="4" id="KW-1185">Reference proteome</keyword>